<evidence type="ECO:0000256" key="6">
    <source>
        <dbReference type="ARBA" id="ARBA00022840"/>
    </source>
</evidence>
<evidence type="ECO:0000256" key="2">
    <source>
        <dbReference type="ARBA" id="ARBA00012825"/>
    </source>
</evidence>
<accession>K0RAM2</accession>
<evidence type="ECO:0000256" key="1">
    <source>
        <dbReference type="ARBA" id="ARBA00010851"/>
    </source>
</evidence>
<comment type="pathway">
    <text evidence="8">Porphyrin-containing compound metabolism.</text>
</comment>
<feature type="chain" id="PRO_5003836173" description="magnesium chelatase" evidence="11">
    <location>
        <begin position="30"/>
        <end position="1459"/>
    </location>
</feature>
<feature type="compositionally biased region" description="Basic and acidic residues" evidence="10">
    <location>
        <begin position="65"/>
        <end position="75"/>
    </location>
</feature>
<dbReference type="EC" id="6.6.1.1" evidence="2"/>
<dbReference type="eggNOG" id="ENOG502RFFJ">
    <property type="taxonomic scope" value="Eukaryota"/>
</dbReference>
<evidence type="ECO:0000256" key="8">
    <source>
        <dbReference type="ARBA" id="ARBA00023444"/>
    </source>
</evidence>
<dbReference type="OrthoDB" id="10252009at2759"/>
<evidence type="ECO:0000313" key="15">
    <source>
        <dbReference type="Proteomes" id="UP000266841"/>
    </source>
</evidence>
<reference evidence="14 15" key="1">
    <citation type="journal article" date="2012" name="Genome Biol.">
        <title>Genome and low-iron response of an oceanic diatom adapted to chronic iron limitation.</title>
        <authorList>
            <person name="Lommer M."/>
            <person name="Specht M."/>
            <person name="Roy A.S."/>
            <person name="Kraemer L."/>
            <person name="Andreson R."/>
            <person name="Gutowska M.A."/>
            <person name="Wolf J."/>
            <person name="Bergner S.V."/>
            <person name="Schilhabel M.B."/>
            <person name="Klostermeier U.C."/>
            <person name="Beiko R.G."/>
            <person name="Rosenstiel P."/>
            <person name="Hippler M."/>
            <person name="Laroche J."/>
        </authorList>
    </citation>
    <scope>NUCLEOTIDE SEQUENCE [LARGE SCALE GENOMIC DNA]</scope>
    <source>
        <strain evidence="14 15">CCMP1005</strain>
    </source>
</reference>
<evidence type="ECO:0000313" key="14">
    <source>
        <dbReference type="EMBL" id="EJK46106.1"/>
    </source>
</evidence>
<dbReference type="Proteomes" id="UP000266841">
    <property type="component" value="Unassembled WGS sequence"/>
</dbReference>
<dbReference type="EMBL" id="AGNL01047989">
    <property type="protein sequence ID" value="EJK46106.1"/>
    <property type="molecule type" value="Genomic_DNA"/>
</dbReference>
<dbReference type="InterPro" id="IPR003672">
    <property type="entry name" value="CobN/Mg_chltase"/>
</dbReference>
<feature type="signal peptide" evidence="11">
    <location>
        <begin position="1"/>
        <end position="29"/>
    </location>
</feature>
<dbReference type="InterPro" id="IPR011771">
    <property type="entry name" value="BchH"/>
</dbReference>
<dbReference type="GO" id="GO:0005524">
    <property type="term" value="F:ATP binding"/>
    <property type="evidence" value="ECO:0007669"/>
    <property type="project" value="UniProtKB-KW"/>
</dbReference>
<proteinExistence type="inferred from homology"/>
<keyword evidence="5" id="KW-0547">Nucleotide-binding</keyword>
<evidence type="ECO:0000256" key="4">
    <source>
        <dbReference type="ARBA" id="ARBA00022598"/>
    </source>
</evidence>
<dbReference type="OMA" id="GYWNAGG"/>
<evidence type="ECO:0000259" key="13">
    <source>
        <dbReference type="Pfam" id="PF11965"/>
    </source>
</evidence>
<dbReference type="Pfam" id="PF02514">
    <property type="entry name" value="CobN-Mg_chel"/>
    <property type="match status" value="1"/>
</dbReference>
<keyword evidence="15" id="KW-1185">Reference proteome</keyword>
<feature type="domain" description="CobN/magnesium chelatase" evidence="12">
    <location>
        <begin position="274"/>
        <end position="1441"/>
    </location>
</feature>
<evidence type="ECO:0000256" key="7">
    <source>
        <dbReference type="ARBA" id="ARBA00023171"/>
    </source>
</evidence>
<dbReference type="PANTHER" id="PTHR44119">
    <property type="entry name" value="MAGNESIUM-CHELATASE SUBUNIT CHLH, CHLOROPLASTIC"/>
    <property type="match status" value="1"/>
</dbReference>
<comment type="similarity">
    <text evidence="1">Belongs to the Mg-chelatase subunit H family.</text>
</comment>
<comment type="catalytic activity">
    <reaction evidence="9">
        <text>protoporphyrin IX + Mg(2+) + ATP + H2O = Mg-protoporphyrin IX + ADP + phosphate + 3 H(+)</text>
        <dbReference type="Rhea" id="RHEA:13961"/>
        <dbReference type="ChEBI" id="CHEBI:15377"/>
        <dbReference type="ChEBI" id="CHEBI:15378"/>
        <dbReference type="ChEBI" id="CHEBI:18420"/>
        <dbReference type="ChEBI" id="CHEBI:30616"/>
        <dbReference type="ChEBI" id="CHEBI:43474"/>
        <dbReference type="ChEBI" id="CHEBI:57306"/>
        <dbReference type="ChEBI" id="CHEBI:60492"/>
        <dbReference type="ChEBI" id="CHEBI:456216"/>
        <dbReference type="EC" id="6.6.1.1"/>
    </reaction>
</comment>
<comment type="caution">
    <text evidence="14">The sequence shown here is derived from an EMBL/GenBank/DDBJ whole genome shotgun (WGS) entry which is preliminary data.</text>
</comment>
<gene>
    <name evidence="14" type="ORF">THAOC_35247</name>
</gene>
<organism evidence="14 15">
    <name type="scientific">Thalassiosira oceanica</name>
    <name type="common">Marine diatom</name>
    <dbReference type="NCBI Taxonomy" id="159749"/>
    <lineage>
        <taxon>Eukaryota</taxon>
        <taxon>Sar</taxon>
        <taxon>Stramenopiles</taxon>
        <taxon>Ochrophyta</taxon>
        <taxon>Bacillariophyta</taxon>
        <taxon>Coscinodiscophyceae</taxon>
        <taxon>Thalassiosirophycidae</taxon>
        <taxon>Thalassiosirales</taxon>
        <taxon>Thalassiosiraceae</taxon>
        <taxon>Thalassiosira</taxon>
    </lineage>
</organism>
<evidence type="ECO:0000256" key="5">
    <source>
        <dbReference type="ARBA" id="ARBA00022741"/>
    </source>
</evidence>
<evidence type="ECO:0000256" key="11">
    <source>
        <dbReference type="SAM" id="SignalP"/>
    </source>
</evidence>
<dbReference type="NCBIfam" id="TIGR02025">
    <property type="entry name" value="BchH"/>
    <property type="match status" value="1"/>
</dbReference>
<keyword evidence="3" id="KW-0602">Photosynthesis</keyword>
<dbReference type="GO" id="GO:0015995">
    <property type="term" value="P:chlorophyll biosynthetic process"/>
    <property type="evidence" value="ECO:0007669"/>
    <property type="project" value="UniProtKB-KW"/>
</dbReference>
<dbReference type="InterPro" id="IPR022571">
    <property type="entry name" value="Mg_chelatase_H_N"/>
</dbReference>
<sequence>MHSAIGTPPLAAALLLILQLLSGPSPLRAFAPAGGVLLRTRPSIVRGRSPSRRGGVRVPARTVFEVERSPTREDEASSAPPPIAEGRGGAGDVDSDEGNTTRATNVVLLAGFESFNRELYEQSGRLLPPSLGPVSVKVFADSDIRGNASGEFATAVGEADVFLASLVFDYDDVSAVTAMLDSAEDGRTQKTRLIFECATELMEYNRVGSFSMASAGDGPSGPPPAVKAVLSKFSSGREEDKLAGYLELLKVGPELLKFVPGEKAGDLRTWMEAYRYWNQGGLSNVRSMLQLLVSKMRKNAAAAANAGDLTLPELVVTPATGLLHPLLVDESGSMAYASDPKSYMDWRLSSACAKSAKERKFPLAPDDAPRVALLLYRKHVITGQRYIADLIRAMEAEGLMPVPVFINGVEAHAIVRDWLTSDREVEKVNSGAATREPTYKPNEAAEVDAVVNTIGFPLVGGPAGSMEAGRNVDLSSKLLSDMDVPYVVASPLLLQSITTWKECGVLGLQSVVLYSLPELDGAVDTVVLGGLVGDKIALVPERVRKLAGRLNGWVGLRRTPVKDRRISVVLYGFPPNVGAVGTAALLDVPSSLDNLLKRLDKEGYNVGKYASDPNSSGESLVAALSVLCENAVIAGGFERMQSAVEVRMERARGGDPTVAETLARPGGGLGGAVVKGANVEFDDLENMLGKYMARKVRRAWPESERGPGVNAKNEMVVSGLQLGNVFVTVQPLLGVEGDPMRLLFERDLTPHPQYCAAYKYMQSGEDEGGAGSQAVVHLGMHGTVEWLPGQPLGNDRQSWSDELLGSLPNVYVYAANNPSESILAKRRGYGTLVSYNVPPYGRAGLYLELASLKDLVNEFRSDSAESRADLRESILAQCERTGLTSDISPPCDDADEESFDDYITSLSNYLVELEERLFSSGLHTLGDAPTDLELASYLNAYFAGRLNDAEVEDVVRQSRVKRERTDENAFNVLAFLAWLADLAGGGAREDAVGDVSDEKASLMQEGLEVADLLKKNAEELNSVMTALDGGYVKPAPGGDLLRDGTSVLPTGRNIHALDPYRMPSAGASARGTRAADEIIRQHLEANGGVYPETVAVTLWGLDTIKTRGEAIAIVLALVGARAVREGTGRTVCFELIPLEELGRPRIDILASLSGIFRDSFANVVDLLDDMFERAATADESPNMNFIRKHAAELEAAGTERPAARLFSNPPGDYGSMVNEVVGTGDWEDEASLGEVWKSRNAYSYGRSEGGGGTKSGTSRPEVLNKLLATTERIVQEIDSVEYGLTDIQEYYSNTGALKKAAENRKPIDKSTGKAQKVAVSVIEAFGGPRTDDDCVPVRDVEEVLRIEYRSKLLNPKWRDAMLEQGSGGAYEVSQRMTAMIGWAATAEVDNFVFDQAAERYALDEEVAAKLQKNNPEAFKNVVRRLLEASGRGMWETDDETIEKLKSLYADADDLVEQVR</sequence>
<evidence type="ECO:0000256" key="9">
    <source>
        <dbReference type="ARBA" id="ARBA00048693"/>
    </source>
</evidence>
<feature type="domain" description="Magnesium chelatase subunit H N-terminal" evidence="13">
    <location>
        <begin position="106"/>
        <end position="271"/>
    </location>
</feature>
<dbReference type="Pfam" id="PF11965">
    <property type="entry name" value="DUF3479"/>
    <property type="match status" value="1"/>
</dbReference>
<keyword evidence="6" id="KW-0067">ATP-binding</keyword>
<evidence type="ECO:0000259" key="12">
    <source>
        <dbReference type="Pfam" id="PF02514"/>
    </source>
</evidence>
<evidence type="ECO:0000256" key="3">
    <source>
        <dbReference type="ARBA" id="ARBA00022531"/>
    </source>
</evidence>
<evidence type="ECO:0000256" key="10">
    <source>
        <dbReference type="SAM" id="MobiDB-lite"/>
    </source>
</evidence>
<name>K0RAM2_THAOC</name>
<dbReference type="PANTHER" id="PTHR44119:SF1">
    <property type="entry name" value="MAGNESIUM-CHELATASE SUBUNIT CHLH, CHLOROPLASTIC"/>
    <property type="match status" value="1"/>
</dbReference>
<keyword evidence="4" id="KW-0436">Ligase</keyword>
<keyword evidence="11" id="KW-0732">Signal</keyword>
<protein>
    <recommendedName>
        <fullName evidence="2">magnesium chelatase</fullName>
        <ecNumber evidence="2">6.6.1.1</ecNumber>
    </recommendedName>
</protein>
<feature type="region of interest" description="Disordered" evidence="10">
    <location>
        <begin position="65"/>
        <end position="99"/>
    </location>
</feature>
<keyword evidence="7" id="KW-0149">Chlorophyll biosynthesis</keyword>
<dbReference type="GO" id="GO:0015979">
    <property type="term" value="P:photosynthesis"/>
    <property type="evidence" value="ECO:0007669"/>
    <property type="project" value="UniProtKB-KW"/>
</dbReference>
<dbReference type="GO" id="GO:0016851">
    <property type="term" value="F:magnesium chelatase activity"/>
    <property type="evidence" value="ECO:0007669"/>
    <property type="project" value="UniProtKB-EC"/>
</dbReference>
<dbReference type="CDD" id="cd10150">
    <property type="entry name" value="CobN_like"/>
    <property type="match status" value="1"/>
</dbReference>